<proteinExistence type="predicted"/>
<protein>
    <submittedName>
        <fullName evidence="1">Kinase-like protein</fullName>
    </submittedName>
</protein>
<evidence type="ECO:0000313" key="2">
    <source>
        <dbReference type="Proteomes" id="UP000308600"/>
    </source>
</evidence>
<gene>
    <name evidence="1" type="ORF">BDN72DRAFT_842135</name>
</gene>
<organism evidence="1 2">
    <name type="scientific">Pluteus cervinus</name>
    <dbReference type="NCBI Taxonomy" id="181527"/>
    <lineage>
        <taxon>Eukaryota</taxon>
        <taxon>Fungi</taxon>
        <taxon>Dikarya</taxon>
        <taxon>Basidiomycota</taxon>
        <taxon>Agaricomycotina</taxon>
        <taxon>Agaricomycetes</taxon>
        <taxon>Agaricomycetidae</taxon>
        <taxon>Agaricales</taxon>
        <taxon>Pluteineae</taxon>
        <taxon>Pluteaceae</taxon>
        <taxon>Pluteus</taxon>
    </lineage>
</organism>
<reference evidence="1 2" key="1">
    <citation type="journal article" date="2019" name="Nat. Ecol. Evol.">
        <title>Megaphylogeny resolves global patterns of mushroom evolution.</title>
        <authorList>
            <person name="Varga T."/>
            <person name="Krizsan K."/>
            <person name="Foldi C."/>
            <person name="Dima B."/>
            <person name="Sanchez-Garcia M."/>
            <person name="Sanchez-Ramirez S."/>
            <person name="Szollosi G.J."/>
            <person name="Szarkandi J.G."/>
            <person name="Papp V."/>
            <person name="Albert L."/>
            <person name="Andreopoulos W."/>
            <person name="Angelini C."/>
            <person name="Antonin V."/>
            <person name="Barry K.W."/>
            <person name="Bougher N.L."/>
            <person name="Buchanan P."/>
            <person name="Buyck B."/>
            <person name="Bense V."/>
            <person name="Catcheside P."/>
            <person name="Chovatia M."/>
            <person name="Cooper J."/>
            <person name="Damon W."/>
            <person name="Desjardin D."/>
            <person name="Finy P."/>
            <person name="Geml J."/>
            <person name="Haridas S."/>
            <person name="Hughes K."/>
            <person name="Justo A."/>
            <person name="Karasinski D."/>
            <person name="Kautmanova I."/>
            <person name="Kiss B."/>
            <person name="Kocsube S."/>
            <person name="Kotiranta H."/>
            <person name="LaButti K.M."/>
            <person name="Lechner B.E."/>
            <person name="Liimatainen K."/>
            <person name="Lipzen A."/>
            <person name="Lukacs Z."/>
            <person name="Mihaltcheva S."/>
            <person name="Morgado L.N."/>
            <person name="Niskanen T."/>
            <person name="Noordeloos M.E."/>
            <person name="Ohm R.A."/>
            <person name="Ortiz-Santana B."/>
            <person name="Ovrebo C."/>
            <person name="Racz N."/>
            <person name="Riley R."/>
            <person name="Savchenko A."/>
            <person name="Shiryaev A."/>
            <person name="Soop K."/>
            <person name="Spirin V."/>
            <person name="Szebenyi C."/>
            <person name="Tomsovsky M."/>
            <person name="Tulloss R.E."/>
            <person name="Uehling J."/>
            <person name="Grigoriev I.V."/>
            <person name="Vagvolgyi C."/>
            <person name="Papp T."/>
            <person name="Martin F.M."/>
            <person name="Miettinen O."/>
            <person name="Hibbett D.S."/>
            <person name="Nagy L.G."/>
        </authorList>
    </citation>
    <scope>NUCLEOTIDE SEQUENCE [LARGE SCALE GENOMIC DNA]</scope>
    <source>
        <strain evidence="1 2">NL-1719</strain>
    </source>
</reference>
<evidence type="ECO:0000313" key="1">
    <source>
        <dbReference type="EMBL" id="TFK68136.1"/>
    </source>
</evidence>
<dbReference type="Proteomes" id="UP000308600">
    <property type="component" value="Unassembled WGS sequence"/>
</dbReference>
<keyword evidence="2" id="KW-1185">Reference proteome</keyword>
<sequence length="752" mass="83627">MATSIILSVLDLAPVPCLKAAFTVLKFIWEAVEESKTLAEQWKTLTGIIANYLKILDESYKSGRIMPANTKAQLDALDALLQEILKYKRTESHHGFLKSLYLQGEHITAIEQFHRRIAGCLNAFNITSLLNIQHWQEEHSKARERDQDELNNKLSMLESNQSQLSEMLKDQHSSMMAMMVSLQKSINKSDSSDRQKQFYSHSLKYLSSASGEHVQLAVWMITSFEIEFGEKIGSGGFGQVFKGTWNKTPVALKVFQAETGGIPSSASIKRELEAWVNLRHPHILQFLGANILDERPFIVMPLMRNGNARDFIVKEPRCDRLKILHDASLGLMYLHTLPVPLIHGDLKGLNILIDDAGNAVLCDFGLSRVRADASSHSTHVATSVAGSRNWMSPERLMGGALKKPVDIYAFGMTIYELYAEDMPLGHVPYNDFIDLVVARDTRPERPDEDEAPALTDELWDIAERCWVKNPKERPTAAVVCDDLQRCRDNNKHSSFVTSPISATAPGASPVNWRPLPTTPPGNSSGNISVRPPQQSYGNEAAATLPALPSRDSEPWKKSMGAPASFSSPATSPSSSSTLTSNSLNLRPNRVKNRTFADVISNYTAKDNHQMTITKGERIEILDQTGQWWIARKIDNTEGVVPSTYLKIVPSEDPSKAFSLPNVFGGNRNSSFIASGRLGSQSQPVSMNHSVSGRSSISSRARARHPYVAQRTHELSFSKGDSLEILDRHEQWWIARTQDGKEGLVPSNYVQLA</sequence>
<accession>A0ACD3AQY5</accession>
<dbReference type="EMBL" id="ML208358">
    <property type="protein sequence ID" value="TFK68136.1"/>
    <property type="molecule type" value="Genomic_DNA"/>
</dbReference>
<name>A0ACD3AQY5_9AGAR</name>